<dbReference type="InterPro" id="IPR036439">
    <property type="entry name" value="Dockerin_dom_sf"/>
</dbReference>
<feature type="domain" description="CARDB" evidence="2">
    <location>
        <begin position="449"/>
        <end position="523"/>
    </location>
</feature>
<dbReference type="GO" id="GO:0000272">
    <property type="term" value="P:polysaccharide catabolic process"/>
    <property type="evidence" value="ECO:0007669"/>
    <property type="project" value="InterPro"/>
</dbReference>
<reference evidence="3 4" key="1">
    <citation type="submission" date="2021-06" db="EMBL/GenBank/DDBJ databases">
        <title>Halomicroarcula sp. a new haloarchaeum isolated from saline soil.</title>
        <authorList>
            <person name="Duran-Viseras A."/>
            <person name="Sanchez-Porro C."/>
            <person name="Ventosa A."/>
        </authorList>
    </citation>
    <scope>NUCLEOTIDE SEQUENCE [LARGE SCALE GENOMIC DNA]</scope>
    <source>
        <strain evidence="3 4">F13</strain>
    </source>
</reference>
<dbReference type="EMBL" id="RKLR01000006">
    <property type="protein sequence ID" value="MBX0324347.1"/>
    <property type="molecule type" value="Genomic_DNA"/>
</dbReference>
<dbReference type="InterPro" id="IPR013783">
    <property type="entry name" value="Ig-like_fold"/>
</dbReference>
<sequence>MSLDRLPDDGRVWRVVVAAVALLVMVPAAAPFAAAAGGTSVSLEPTDSSVDVGQSATFEVVVDSADGGVGAAEFSVVVDDPSVAEITEVNVLGSGATNTDIADDGSSVDVEYAFRDTADTGSVTVAEVTVQGVSDGSTGIDLAAAPGNDGVLVFDEEGTGYDVTGTNDATLTVAADEPAPDPATFDVSNLQAPDSATQGDAIDVSATVENTGGEAATKAVEFRVDTDGDDSIADESAIASQDVQLDAGDSTTVEFTDVDTSGLSPGTLTHGVATPDDTATATITIEEPPEPPSEETTVSLEPSDQTVTTGQAVTYDVVVDSADGGVGAAEFSVAVDDTSVATITSANVLGSGSTEVDVANDGSSVDVEYAFRDTADTGSVTIAEVTVQGESAGTAGLSLGPSDGNDGVLVFDESGTGYDVTGTNGASVTVEAPPEPATFEVSNLSPTDVTVTQGDVIDVSATVENAGDLQATKTVEFQVDGTVLQSQDVSLTPGESTTVTFEDIDTSGLDTGDYTHGVYTEDDSATATLTVEEPPEPASFQVSDLSPTDVTVTQGDVIDVSATVENTGEQTATQTVEFRLDGTTIASQDVELEPGESTTVSFENIDTSGLDTGEYTHGVYTEDDSATATLTVEAESIPPVGDFANAPTDPDGDGLYEDVNGDGEFDIVDVQALFANLEGDTVQNNAANFDFNGDGTVDVVDVQKLFTEVN</sequence>
<dbReference type="Gene3D" id="2.60.40.10">
    <property type="entry name" value="Immunoglobulins"/>
    <property type="match status" value="3"/>
</dbReference>
<dbReference type="Proteomes" id="UP001430377">
    <property type="component" value="Unassembled WGS sequence"/>
</dbReference>
<accession>A0AAW4PT77</accession>
<dbReference type="InterPro" id="IPR011635">
    <property type="entry name" value="CARDB"/>
</dbReference>
<dbReference type="Pfam" id="PF07705">
    <property type="entry name" value="CARDB"/>
    <property type="match status" value="3"/>
</dbReference>
<evidence type="ECO:0000256" key="1">
    <source>
        <dbReference type="SAM" id="MobiDB-lite"/>
    </source>
</evidence>
<dbReference type="AlphaFoldDB" id="A0AAW4PT77"/>
<dbReference type="GO" id="GO:0004553">
    <property type="term" value="F:hydrolase activity, hydrolyzing O-glycosyl compounds"/>
    <property type="evidence" value="ECO:0007669"/>
    <property type="project" value="InterPro"/>
</dbReference>
<dbReference type="SUPFAM" id="SSF63446">
    <property type="entry name" value="Type I dockerin domain"/>
    <property type="match status" value="1"/>
</dbReference>
<feature type="domain" description="CARDB" evidence="2">
    <location>
        <begin position="550"/>
        <end position="623"/>
    </location>
</feature>
<name>A0AAW4PT77_9EURY</name>
<evidence type="ECO:0000259" key="2">
    <source>
        <dbReference type="Pfam" id="PF07705"/>
    </source>
</evidence>
<feature type="region of interest" description="Disordered" evidence="1">
    <location>
        <begin position="287"/>
        <end position="306"/>
    </location>
</feature>
<evidence type="ECO:0000313" key="4">
    <source>
        <dbReference type="Proteomes" id="UP001430377"/>
    </source>
</evidence>
<organism evidence="3 4">
    <name type="scientific">Haloarcula rubra</name>
    <dbReference type="NCBI Taxonomy" id="2487747"/>
    <lineage>
        <taxon>Archaea</taxon>
        <taxon>Methanobacteriati</taxon>
        <taxon>Methanobacteriota</taxon>
        <taxon>Stenosarchaea group</taxon>
        <taxon>Halobacteria</taxon>
        <taxon>Halobacteriales</taxon>
        <taxon>Haloarculaceae</taxon>
        <taxon>Haloarcula</taxon>
    </lineage>
</organism>
<dbReference type="Gene3D" id="1.10.1330.10">
    <property type="entry name" value="Dockerin domain"/>
    <property type="match status" value="1"/>
</dbReference>
<dbReference type="RefSeq" id="WP_220619304.1">
    <property type="nucleotide sequence ID" value="NZ_RKLR01000006.1"/>
</dbReference>
<proteinExistence type="predicted"/>
<evidence type="ECO:0000313" key="3">
    <source>
        <dbReference type="EMBL" id="MBX0324347.1"/>
    </source>
</evidence>
<dbReference type="InterPro" id="IPR002105">
    <property type="entry name" value="Dockerin_1_rpt"/>
</dbReference>
<feature type="domain" description="CARDB" evidence="2">
    <location>
        <begin position="187"/>
        <end position="260"/>
    </location>
</feature>
<dbReference type="InterPro" id="IPR018247">
    <property type="entry name" value="EF_Hand_1_Ca_BS"/>
</dbReference>
<protein>
    <recommendedName>
        <fullName evidence="2">CARDB domain-containing protein</fullName>
    </recommendedName>
</protein>
<dbReference type="PROSITE" id="PS00018">
    <property type="entry name" value="EF_HAND_1"/>
    <property type="match status" value="1"/>
</dbReference>
<comment type="caution">
    <text evidence="3">The sequence shown here is derived from an EMBL/GenBank/DDBJ whole genome shotgun (WGS) entry which is preliminary data.</text>
</comment>
<gene>
    <name evidence="3" type="ORF">EGH21_15055</name>
</gene>
<dbReference type="Pfam" id="PF00404">
    <property type="entry name" value="Dockerin_1"/>
    <property type="match status" value="1"/>
</dbReference>
<keyword evidence="4" id="KW-1185">Reference proteome</keyword>